<keyword evidence="3" id="KW-0378">Hydrolase</keyword>
<comment type="caution">
    <text evidence="5">The sequence shown here is derived from an EMBL/GenBank/DDBJ whole genome shotgun (WGS) entry which is preliminary data.</text>
</comment>
<evidence type="ECO:0000313" key="6">
    <source>
        <dbReference type="Proteomes" id="UP000603665"/>
    </source>
</evidence>
<reference evidence="5" key="2">
    <citation type="submission" date="2023-10" db="EMBL/GenBank/DDBJ databases">
        <title>Description of novel Gluconobacter species.</title>
        <authorList>
            <person name="Cleenwerck I."/>
            <person name="Cnockaert M."/>
            <person name="Borremans W."/>
            <person name="Wieme A.D."/>
            <person name="De Vuyst L."/>
            <person name="Vandamme P."/>
        </authorList>
    </citation>
    <scope>NUCLEOTIDE SEQUENCE</scope>
    <source>
        <strain evidence="5">LMG1408</strain>
    </source>
</reference>
<dbReference type="PANTHER" id="PTHR31956">
    <property type="entry name" value="NON-SPECIFIC PHOSPHOLIPASE C4-RELATED"/>
    <property type="match status" value="1"/>
</dbReference>
<dbReference type="NCBIfam" id="TIGR03396">
    <property type="entry name" value="PC_PLC"/>
    <property type="match status" value="1"/>
</dbReference>
<evidence type="ECO:0000256" key="2">
    <source>
        <dbReference type="ARBA" id="ARBA00012018"/>
    </source>
</evidence>
<dbReference type="PROSITE" id="PS51318">
    <property type="entry name" value="TAT"/>
    <property type="match status" value="1"/>
</dbReference>
<dbReference type="EMBL" id="JABCQL010000029">
    <property type="protein sequence ID" value="MBF0857181.1"/>
    <property type="molecule type" value="Genomic_DNA"/>
</dbReference>
<organism evidence="5 6">
    <name type="scientific">Gluconobacter oxydans</name>
    <name type="common">Gluconobacter suboxydans</name>
    <dbReference type="NCBI Taxonomy" id="442"/>
    <lineage>
        <taxon>Bacteria</taxon>
        <taxon>Pseudomonadati</taxon>
        <taxon>Pseudomonadota</taxon>
        <taxon>Alphaproteobacteria</taxon>
        <taxon>Acetobacterales</taxon>
        <taxon>Acetobacteraceae</taxon>
        <taxon>Gluconobacter</taxon>
    </lineage>
</organism>
<sequence>MSTRRTFLKYALFGGAAAATEGLPAAIRRAYAIAPEPGTTYLNAEHVVILMQENRSFDHMFGTLSGVRGFNDRRAIRQKNGSSVFVQSGRSGETYAPWRLNIHDTKVTWMGSIPHSRDSQVDAWNGGHHDRWIDVKRPHKKEYRQYPLTMGYYTREDLPFYYALADAFTVCDQNYCGVMSSTTPNRLVFWTGTVRDQQNTASNVYMRNPEILEGGMTWTTFPERLEKVGVSWKFYQNELSQTGGMSPAERSWLSNFGCNVLECFDSFNVSSNPGFGEWIEERIQECSEHINRLENLEMLVSGERGEQLVEAKALMEVLKKRQKSAKGFEKLTPEERALFTKAFVINSGDPDYRSLEELAFVDDPDAKGMKAPKGDVLYQFRKDVRTGQLPAVSWMAAPEHFSDHPTSAWYGAWYVSEVMNILTENPDVWKKTIFILTYDENDGYFDHGCSYAAPDPQRPETGRSSVSIGADGLEYTTAEDEVRRGVPERLARSGPIGLGFRVPMVVASPWSRGGLVNSQLFDHSSTLRFLEHFVEKKFGTPVRETNISPWRRAICGDLTSCFHPHDEVAPSLNYLDRNTHLKAIEDARNRPMPGGFRSLPADEIAALKDQPDLLRQTVRQESGTRPACALPYELYCDGGIDGEEHGQVSLTLGAGQSVHGERAAGAPFNVYDYRNGGRDMQAGTYAVAAGDRMDVMLPAADGLYDVAVHAPNGFYRAYRGNADRVALRSACHYEVGGKGKAPGIVLSLTNAGKTPLTVQYRIGEAGPLRTVVLKARGHQEIRLDLSASHQWYDVTLTSPEDPDFRHVLGGRMETGKITLTDPAMAG</sequence>
<dbReference type="InterPro" id="IPR008475">
    <property type="entry name" value="PLipase_C_C"/>
</dbReference>
<evidence type="ECO:0000256" key="3">
    <source>
        <dbReference type="ARBA" id="ARBA00022801"/>
    </source>
</evidence>
<accession>A0AB35AQI7</accession>
<dbReference type="AlphaFoldDB" id="A0AB35AQI7"/>
<evidence type="ECO:0000313" key="5">
    <source>
        <dbReference type="EMBL" id="MBF0857181.1"/>
    </source>
</evidence>
<proteinExistence type="inferred from homology"/>
<evidence type="ECO:0000259" key="4">
    <source>
        <dbReference type="Pfam" id="PF05506"/>
    </source>
</evidence>
<comment type="similarity">
    <text evidence="1">Belongs to the bacterial phospholipase C family.</text>
</comment>
<dbReference type="PANTHER" id="PTHR31956:SF1">
    <property type="entry name" value="NON-SPECIFIC PHOSPHOLIPASE C1"/>
    <property type="match status" value="1"/>
</dbReference>
<dbReference type="RefSeq" id="WP_062269156.1">
    <property type="nucleotide sequence ID" value="NZ_JABCQL010000029.1"/>
</dbReference>
<dbReference type="InterPro" id="IPR007312">
    <property type="entry name" value="Phosphoesterase"/>
</dbReference>
<dbReference type="Gene3D" id="3.40.720.10">
    <property type="entry name" value="Alkaline Phosphatase, subunit A"/>
    <property type="match status" value="2"/>
</dbReference>
<reference evidence="5" key="1">
    <citation type="submission" date="2020-04" db="EMBL/GenBank/DDBJ databases">
        <authorList>
            <person name="Sombolestani A."/>
        </authorList>
    </citation>
    <scope>NUCLEOTIDE SEQUENCE</scope>
    <source>
        <strain evidence="5">LMG1408</strain>
    </source>
</reference>
<dbReference type="GO" id="GO:0034480">
    <property type="term" value="F:phosphatidylcholine phospholipase C activity"/>
    <property type="evidence" value="ECO:0007669"/>
    <property type="project" value="UniProtKB-EC"/>
</dbReference>
<dbReference type="Proteomes" id="UP000603665">
    <property type="component" value="Unassembled WGS sequence"/>
</dbReference>
<protein>
    <recommendedName>
        <fullName evidence="2">phospholipase C</fullName>
        <ecNumber evidence="2">3.1.4.3</ecNumber>
    </recommendedName>
</protein>
<dbReference type="InterPro" id="IPR017767">
    <property type="entry name" value="PC-PLC"/>
</dbReference>
<feature type="domain" description="Bacterial phospholipase C C-terminal" evidence="4">
    <location>
        <begin position="626"/>
        <end position="721"/>
    </location>
</feature>
<dbReference type="InterPro" id="IPR006311">
    <property type="entry name" value="TAT_signal"/>
</dbReference>
<dbReference type="EC" id="3.1.4.3" evidence="2"/>
<name>A0AB35AQI7_GLUOY</name>
<evidence type="ECO:0000256" key="1">
    <source>
        <dbReference type="ARBA" id="ARBA00009717"/>
    </source>
</evidence>
<dbReference type="Pfam" id="PF05506">
    <property type="entry name" value="PLipase_C_C"/>
    <property type="match status" value="2"/>
</dbReference>
<gene>
    <name evidence="5" type="ORF">HKD20_11805</name>
</gene>
<feature type="domain" description="Bacterial phospholipase C C-terminal" evidence="4">
    <location>
        <begin position="730"/>
        <end position="811"/>
    </location>
</feature>
<dbReference type="GO" id="GO:0016042">
    <property type="term" value="P:lipid catabolic process"/>
    <property type="evidence" value="ECO:0007669"/>
    <property type="project" value="InterPro"/>
</dbReference>
<dbReference type="Pfam" id="PF04185">
    <property type="entry name" value="Phosphoesterase"/>
    <property type="match status" value="2"/>
</dbReference>
<dbReference type="InterPro" id="IPR017850">
    <property type="entry name" value="Alkaline_phosphatase_core_sf"/>
</dbReference>